<keyword evidence="5" id="KW-0564">Palmitate</keyword>
<dbReference type="PROSITE" id="PS51257">
    <property type="entry name" value="PROKAR_LIPOPROTEIN"/>
    <property type="match status" value="1"/>
</dbReference>
<keyword evidence="2" id="KW-1003">Cell membrane</keyword>
<dbReference type="EMBL" id="JAOWKX010000002">
    <property type="protein sequence ID" value="MCV2883827.1"/>
    <property type="molecule type" value="Genomic_DNA"/>
</dbReference>
<name>A0ABT3A574_9ALTE</name>
<reference evidence="7 8" key="1">
    <citation type="submission" date="2022-10" db="EMBL/GenBank/DDBJ databases">
        <title>Aestuariibacter sp. AA17 isolated from Montipora capitata coral fragment.</title>
        <authorList>
            <person name="Emsley S.A."/>
            <person name="Pfannmuller K.M."/>
            <person name="Loughran R.M."/>
            <person name="Shlafstein M."/>
            <person name="Papke E."/>
            <person name="Saw J.H."/>
            <person name="Ushijima B."/>
            <person name="Videau P."/>
        </authorList>
    </citation>
    <scope>NUCLEOTIDE SEQUENCE [LARGE SCALE GENOMIC DNA]</scope>
    <source>
        <strain evidence="7 8">AA17</strain>
    </source>
</reference>
<keyword evidence="8" id="KW-1185">Reference proteome</keyword>
<protein>
    <submittedName>
        <fullName evidence="7">Entericidin A/B family lipoprotein</fullName>
    </submittedName>
</protein>
<evidence type="ECO:0000256" key="2">
    <source>
        <dbReference type="ARBA" id="ARBA00022475"/>
    </source>
</evidence>
<evidence type="ECO:0000256" key="3">
    <source>
        <dbReference type="ARBA" id="ARBA00022729"/>
    </source>
</evidence>
<evidence type="ECO:0000313" key="8">
    <source>
        <dbReference type="Proteomes" id="UP001652504"/>
    </source>
</evidence>
<evidence type="ECO:0000256" key="4">
    <source>
        <dbReference type="ARBA" id="ARBA00023136"/>
    </source>
</evidence>
<comment type="caution">
    <text evidence="7">The sequence shown here is derived from an EMBL/GenBank/DDBJ whole genome shotgun (WGS) entry which is preliminary data.</text>
</comment>
<dbReference type="InterPro" id="IPR012556">
    <property type="entry name" value="Entericidin"/>
</dbReference>
<evidence type="ECO:0000256" key="5">
    <source>
        <dbReference type="ARBA" id="ARBA00023139"/>
    </source>
</evidence>
<dbReference type="Proteomes" id="UP001652504">
    <property type="component" value="Unassembled WGS sequence"/>
</dbReference>
<comment type="similarity">
    <text evidence="1">Belongs to the EcnA/EcnB lipoprotein family.</text>
</comment>
<keyword evidence="6 7" id="KW-0449">Lipoprotein</keyword>
<gene>
    <name evidence="7" type="ORF">OE749_03815</name>
</gene>
<accession>A0ABT3A574</accession>
<evidence type="ECO:0000313" key="7">
    <source>
        <dbReference type="EMBL" id="MCV2883827.1"/>
    </source>
</evidence>
<evidence type="ECO:0000256" key="6">
    <source>
        <dbReference type="ARBA" id="ARBA00023288"/>
    </source>
</evidence>
<dbReference type="Pfam" id="PF08085">
    <property type="entry name" value="Entericidin"/>
    <property type="match status" value="1"/>
</dbReference>
<keyword evidence="4" id="KW-0472">Membrane</keyword>
<evidence type="ECO:0000256" key="1">
    <source>
        <dbReference type="ARBA" id="ARBA00010296"/>
    </source>
</evidence>
<sequence>MEKRNSKIMMYVLFLLAGFSLAGCATVEGIGKDVESAGEAVQDAADGD</sequence>
<organism evidence="7 8">
    <name type="scientific">Fluctibacter corallii</name>
    <dbReference type="NCBI Taxonomy" id="2984329"/>
    <lineage>
        <taxon>Bacteria</taxon>
        <taxon>Pseudomonadati</taxon>
        <taxon>Pseudomonadota</taxon>
        <taxon>Gammaproteobacteria</taxon>
        <taxon>Alteromonadales</taxon>
        <taxon>Alteromonadaceae</taxon>
        <taxon>Fluctibacter</taxon>
    </lineage>
</organism>
<keyword evidence="3" id="KW-0732">Signal</keyword>
<proteinExistence type="inferred from homology"/>